<evidence type="ECO:0000256" key="1">
    <source>
        <dbReference type="SAM" id="Phobius"/>
    </source>
</evidence>
<proteinExistence type="predicted"/>
<organism evidence="3 4">
    <name type="scientific">Mycena pura</name>
    <dbReference type="NCBI Taxonomy" id="153505"/>
    <lineage>
        <taxon>Eukaryota</taxon>
        <taxon>Fungi</taxon>
        <taxon>Dikarya</taxon>
        <taxon>Basidiomycota</taxon>
        <taxon>Agaricomycotina</taxon>
        <taxon>Agaricomycetes</taxon>
        <taxon>Agaricomycetidae</taxon>
        <taxon>Agaricales</taxon>
        <taxon>Marasmiineae</taxon>
        <taxon>Mycenaceae</taxon>
        <taxon>Mycena</taxon>
    </lineage>
</organism>
<accession>A0AAD6V9V6</accession>
<feature type="transmembrane region" description="Helical" evidence="1">
    <location>
        <begin position="51"/>
        <end position="73"/>
    </location>
</feature>
<evidence type="ECO:0000313" key="3">
    <source>
        <dbReference type="EMBL" id="KAJ7206845.1"/>
    </source>
</evidence>
<gene>
    <name evidence="3" type="ORF">GGX14DRAFT_698347</name>
</gene>
<dbReference type="EMBL" id="JARJCW010000038">
    <property type="protein sequence ID" value="KAJ7206845.1"/>
    <property type="molecule type" value="Genomic_DNA"/>
</dbReference>
<keyword evidence="1" id="KW-1133">Transmembrane helix</keyword>
<dbReference type="AlphaFoldDB" id="A0AAD6V9V6"/>
<feature type="domain" description="DUF6533" evidence="2">
    <location>
        <begin position="22"/>
        <end position="61"/>
    </location>
</feature>
<feature type="transmembrane region" description="Helical" evidence="1">
    <location>
        <begin position="237"/>
        <end position="257"/>
    </location>
</feature>
<dbReference type="Proteomes" id="UP001219525">
    <property type="component" value="Unassembled WGS sequence"/>
</dbReference>
<feature type="transmembrane region" description="Helical" evidence="1">
    <location>
        <begin position="148"/>
        <end position="167"/>
    </location>
</feature>
<feature type="transmembrane region" description="Helical" evidence="1">
    <location>
        <begin position="195"/>
        <end position="216"/>
    </location>
</feature>
<evidence type="ECO:0000259" key="2">
    <source>
        <dbReference type="Pfam" id="PF20151"/>
    </source>
</evidence>
<comment type="caution">
    <text evidence="3">The sequence shown here is derived from an EMBL/GenBank/DDBJ whole genome shotgun (WGS) entry which is preliminary data.</text>
</comment>
<sequence length="405" mass="45531">MEYGTVELANETIRLNSLHLMAISILYWDHLLTLDNEIRFLWMQKKTTSSVWFFLVRYLGFAGNIPVVIFSFMSISPKVRTTHQQFQPSNAHTGVSPSRFWAALELMASSRCLQYSLAHQIVLVVTQIVISVVMSIRIYALYDRNNRLLACLVMLGTCLVAICFWTLHHQHVFPFRFLLGCHPGISQSTGYHLSASWVVLFLFDSLMFGLMLYKTYTTWRSFGGDLPLHILIMRDGALYFVVMAFANLANIATYYLAGVRALGPLLPEQLSELTTPSLAHDPRLALDTRDLVGQIIILIIAPIHLRARPTSVSVSMMCRLMLNLHGMVHFGILSPLRASNSSITLNICDQEDYPALTPSTLPLFVPESHALTELGPSSTIHDHGIEAIPHELERESGNIVLVPRV</sequence>
<keyword evidence="1" id="KW-0472">Membrane</keyword>
<evidence type="ECO:0000313" key="4">
    <source>
        <dbReference type="Proteomes" id="UP001219525"/>
    </source>
</evidence>
<feature type="transmembrane region" description="Helical" evidence="1">
    <location>
        <begin position="117"/>
        <end position="136"/>
    </location>
</feature>
<keyword evidence="1" id="KW-0812">Transmembrane</keyword>
<name>A0AAD6V9V6_9AGAR</name>
<dbReference type="Pfam" id="PF20151">
    <property type="entry name" value="DUF6533"/>
    <property type="match status" value="1"/>
</dbReference>
<reference evidence="3" key="1">
    <citation type="submission" date="2023-03" db="EMBL/GenBank/DDBJ databases">
        <title>Massive genome expansion in bonnet fungi (Mycena s.s.) driven by repeated elements and novel gene families across ecological guilds.</title>
        <authorList>
            <consortium name="Lawrence Berkeley National Laboratory"/>
            <person name="Harder C.B."/>
            <person name="Miyauchi S."/>
            <person name="Viragh M."/>
            <person name="Kuo A."/>
            <person name="Thoen E."/>
            <person name="Andreopoulos B."/>
            <person name="Lu D."/>
            <person name="Skrede I."/>
            <person name="Drula E."/>
            <person name="Henrissat B."/>
            <person name="Morin E."/>
            <person name="Kohler A."/>
            <person name="Barry K."/>
            <person name="LaButti K."/>
            <person name="Morin E."/>
            <person name="Salamov A."/>
            <person name="Lipzen A."/>
            <person name="Mereny Z."/>
            <person name="Hegedus B."/>
            <person name="Baldrian P."/>
            <person name="Stursova M."/>
            <person name="Weitz H."/>
            <person name="Taylor A."/>
            <person name="Grigoriev I.V."/>
            <person name="Nagy L.G."/>
            <person name="Martin F."/>
            <person name="Kauserud H."/>
        </authorList>
    </citation>
    <scope>NUCLEOTIDE SEQUENCE</scope>
    <source>
        <strain evidence="3">9144</strain>
    </source>
</reference>
<protein>
    <recommendedName>
        <fullName evidence="2">DUF6533 domain-containing protein</fullName>
    </recommendedName>
</protein>
<keyword evidence="4" id="KW-1185">Reference proteome</keyword>
<dbReference type="InterPro" id="IPR045340">
    <property type="entry name" value="DUF6533"/>
</dbReference>